<evidence type="ECO:0000259" key="5">
    <source>
        <dbReference type="Pfam" id="PF00501"/>
    </source>
</evidence>
<dbReference type="EMBL" id="BGPR01000135">
    <property type="protein sequence ID" value="GBL97947.1"/>
    <property type="molecule type" value="Genomic_DNA"/>
</dbReference>
<feature type="domain" description="AMP-dependent synthetase/ligase" evidence="5">
    <location>
        <begin position="103"/>
        <end position="284"/>
    </location>
</feature>
<keyword evidence="2" id="KW-0276">Fatty acid metabolism</keyword>
<evidence type="ECO:0000256" key="4">
    <source>
        <dbReference type="SAM" id="Phobius"/>
    </source>
</evidence>
<keyword evidence="2" id="KW-0443">Lipid metabolism</keyword>
<evidence type="ECO:0000313" key="6">
    <source>
        <dbReference type="EMBL" id="GBL97947.1"/>
    </source>
</evidence>
<organism evidence="6 7">
    <name type="scientific">Araneus ventricosus</name>
    <name type="common">Orbweaver spider</name>
    <name type="synonym">Epeira ventricosa</name>
    <dbReference type="NCBI Taxonomy" id="182803"/>
    <lineage>
        <taxon>Eukaryota</taxon>
        <taxon>Metazoa</taxon>
        <taxon>Ecdysozoa</taxon>
        <taxon>Arthropoda</taxon>
        <taxon>Chelicerata</taxon>
        <taxon>Arachnida</taxon>
        <taxon>Araneae</taxon>
        <taxon>Araneomorphae</taxon>
        <taxon>Entelegynae</taxon>
        <taxon>Araneoidea</taxon>
        <taxon>Araneidae</taxon>
        <taxon>Araneus</taxon>
    </lineage>
</organism>
<dbReference type="PANTHER" id="PTHR43272">
    <property type="entry name" value="LONG-CHAIN-FATTY-ACID--COA LIGASE"/>
    <property type="match status" value="1"/>
</dbReference>
<dbReference type="OrthoDB" id="1700726at2759"/>
<feature type="domain" description="AMP-dependent synthetase/ligase" evidence="5">
    <location>
        <begin position="640"/>
        <end position="849"/>
    </location>
</feature>
<evidence type="ECO:0000256" key="3">
    <source>
        <dbReference type="ARBA" id="ARBA00026121"/>
    </source>
</evidence>
<proteinExistence type="predicted"/>
<feature type="non-terminal residue" evidence="6">
    <location>
        <position position="875"/>
    </location>
</feature>
<sequence>MEDYLQYIGSVMGAAALSGAAAVATSFYMSTLPPPLTPTIDLNKQSKELPGPEKARTSRYYPDGKLLEYCFEDARTLYQIMHRGAKISNDGPCLGWRPAKDSSYIFMTYNEVLERIKHFSSGLIHFGMKPGQETFVGIYSQNSPQWVITEHACFRQSAVLVPLYDTLGPNACSYIINQATIKIVVCDDESKVKSILNEAKNTPQLKQIIVVNKVSDAIKVQAKTLGLQLISFKEVEEAGKLHPCEPLVPTPQNVATICYTSGTTGDPKGVVLTHSNIISCSSAVILVMWSAHSMDPWNDTSPKFFFEIEKFCDIKLTSSEHVDTRPFRIARDNEDATKLSQWFSEHNPFSKIDVIMSIDSGIVGGERMLKGTKSSLYTSFSPITEDVKPEGSRGCDITSALFGQGKNKFISLFLKHEELLNRAATFLNPQATTEQVTEAGENVLVAVYGGDPATQNLDELGYHSSVKAAAKTKFNLARLPPTTDAAQLHAMRSYNQVQAWLGNEKDPLKWDWMHTPSGLFPKKSEKDPTPESLLQCISCTCRKGCTNACGCRKAGLHCSLLCKHCIRQSCENPMPVILDNESEEGDAPAPTDMVDEQLECEDIELIVDDCQSLDRIRQRDECGSPYSCVGESGGVHGPKTSDCLMSYLPLAHMFERICQVLMYMSGGSVGFSQGNIKLLTDDIKTLKPTFIPAVPRLLNRIYDQIQNGVQGSKLKKWIMDMALLSKQAELERHIVTNRSVWDRFVFKPVQESLGGRVRLMITGSAPLASNVLTFLRCALGCTIIEGYGQTECVAPSTMTLVGDYNVGHVGPPLPCCHIKLVDVPEMEYYAINGQGEICIKGLNVFQGYLKDPVKTAETVDNEGWLHTGDIGMWME</sequence>
<dbReference type="GO" id="GO:0016020">
    <property type="term" value="C:membrane"/>
    <property type="evidence" value="ECO:0007669"/>
    <property type="project" value="TreeGrafter"/>
</dbReference>
<evidence type="ECO:0000256" key="1">
    <source>
        <dbReference type="ARBA" id="ARBA00022598"/>
    </source>
</evidence>
<dbReference type="GO" id="GO:0004467">
    <property type="term" value="F:long-chain fatty acid-CoA ligase activity"/>
    <property type="evidence" value="ECO:0007669"/>
    <property type="project" value="UniProtKB-EC"/>
</dbReference>
<evidence type="ECO:0000313" key="7">
    <source>
        <dbReference type="Proteomes" id="UP000499080"/>
    </source>
</evidence>
<dbReference type="InterPro" id="IPR042099">
    <property type="entry name" value="ANL_N_sf"/>
</dbReference>
<dbReference type="Pfam" id="PF00501">
    <property type="entry name" value="AMP-binding"/>
    <property type="match status" value="2"/>
</dbReference>
<dbReference type="GO" id="GO:0005783">
    <property type="term" value="C:endoplasmic reticulum"/>
    <property type="evidence" value="ECO:0007669"/>
    <property type="project" value="TreeGrafter"/>
</dbReference>
<dbReference type="SUPFAM" id="SSF56801">
    <property type="entry name" value="Acetyl-CoA synthetase-like"/>
    <property type="match status" value="2"/>
</dbReference>
<accession>A0A4Y2C2G0</accession>
<dbReference type="PANTHER" id="PTHR43272:SF107">
    <property type="entry name" value="LONG-CHAIN-FATTY-ACID--COA LIGASE 5"/>
    <property type="match status" value="1"/>
</dbReference>
<reference evidence="6 7" key="1">
    <citation type="journal article" date="2019" name="Sci. Rep.">
        <title>Orb-weaving spider Araneus ventricosus genome elucidates the spidroin gene catalogue.</title>
        <authorList>
            <person name="Kono N."/>
            <person name="Nakamura H."/>
            <person name="Ohtoshi R."/>
            <person name="Moran D.A.P."/>
            <person name="Shinohara A."/>
            <person name="Yoshida Y."/>
            <person name="Fujiwara M."/>
            <person name="Mori M."/>
            <person name="Tomita M."/>
            <person name="Arakawa K."/>
        </authorList>
    </citation>
    <scope>NUCLEOTIDE SEQUENCE [LARGE SCALE GENOMIC DNA]</scope>
</reference>
<evidence type="ECO:0000256" key="2">
    <source>
        <dbReference type="ARBA" id="ARBA00022832"/>
    </source>
</evidence>
<protein>
    <recommendedName>
        <fullName evidence="3">long-chain-fatty-acid--CoA ligase</fullName>
        <ecNumber evidence="3">6.2.1.3</ecNumber>
    </recommendedName>
</protein>
<dbReference type="AlphaFoldDB" id="A0A4Y2C2G0"/>
<gene>
    <name evidence="6" type="primary">ACSL1_11</name>
    <name evidence="6" type="ORF">AVEN_126856_1</name>
</gene>
<dbReference type="PROSITE" id="PS00455">
    <property type="entry name" value="AMP_BINDING"/>
    <property type="match status" value="1"/>
</dbReference>
<keyword evidence="1 6" id="KW-0436">Ligase</keyword>
<dbReference type="Proteomes" id="UP000499080">
    <property type="component" value="Unassembled WGS sequence"/>
</dbReference>
<keyword evidence="7" id="KW-1185">Reference proteome</keyword>
<keyword evidence="4" id="KW-1133">Transmembrane helix</keyword>
<dbReference type="InterPro" id="IPR000873">
    <property type="entry name" value="AMP-dep_synth/lig_dom"/>
</dbReference>
<name>A0A4Y2C2G0_ARAVE</name>
<dbReference type="EC" id="6.2.1.3" evidence="3"/>
<feature type="transmembrane region" description="Helical" evidence="4">
    <location>
        <begin position="7"/>
        <end position="29"/>
    </location>
</feature>
<keyword evidence="4" id="KW-0472">Membrane</keyword>
<comment type="caution">
    <text evidence="6">The sequence shown here is derived from an EMBL/GenBank/DDBJ whole genome shotgun (WGS) entry which is preliminary data.</text>
</comment>
<dbReference type="Gene3D" id="3.40.50.12780">
    <property type="entry name" value="N-terminal domain of ligase-like"/>
    <property type="match status" value="2"/>
</dbReference>
<keyword evidence="4" id="KW-0812">Transmembrane</keyword>
<dbReference type="InterPro" id="IPR020845">
    <property type="entry name" value="AMP-binding_CS"/>
</dbReference>